<keyword evidence="9" id="KW-1185">Reference proteome</keyword>
<feature type="compositionally biased region" description="Pro residues" evidence="6">
    <location>
        <begin position="424"/>
        <end position="439"/>
    </location>
</feature>
<dbReference type="EMBL" id="CABFPH010000001">
    <property type="protein sequence ID" value="VUD69538.1"/>
    <property type="molecule type" value="Genomic_DNA"/>
</dbReference>
<dbReference type="InterPro" id="IPR011009">
    <property type="entry name" value="Kinase-like_dom_sf"/>
</dbReference>
<dbReference type="PANTHER" id="PTHR43289:SF34">
    <property type="entry name" value="SERINE_THREONINE-PROTEIN KINASE YBDM-RELATED"/>
    <property type="match status" value="1"/>
</dbReference>
<name>A0A509E5X5_9HYPH</name>
<dbReference type="PANTHER" id="PTHR43289">
    <property type="entry name" value="MITOGEN-ACTIVATED PROTEIN KINASE KINASE KINASE 20-RELATED"/>
    <property type="match status" value="1"/>
</dbReference>
<evidence type="ECO:0000256" key="6">
    <source>
        <dbReference type="SAM" id="MobiDB-lite"/>
    </source>
</evidence>
<dbReference type="PROSITE" id="PS50011">
    <property type="entry name" value="PROTEIN_KINASE_DOM"/>
    <property type="match status" value="1"/>
</dbReference>
<dbReference type="GO" id="GO:0004674">
    <property type="term" value="F:protein serine/threonine kinase activity"/>
    <property type="evidence" value="ECO:0007669"/>
    <property type="project" value="UniProtKB-EC"/>
</dbReference>
<gene>
    <name evidence="8" type="primary">pknB</name>
    <name evidence="8" type="ORF">MET9862_00088</name>
</gene>
<dbReference type="InterPro" id="IPR000719">
    <property type="entry name" value="Prot_kinase_dom"/>
</dbReference>
<evidence type="ECO:0000256" key="4">
    <source>
        <dbReference type="ARBA" id="ARBA00022840"/>
    </source>
</evidence>
<feature type="domain" description="Protein kinase" evidence="7">
    <location>
        <begin position="25"/>
        <end position="294"/>
    </location>
</feature>
<evidence type="ECO:0000256" key="2">
    <source>
        <dbReference type="ARBA" id="ARBA00022741"/>
    </source>
</evidence>
<dbReference type="Pfam" id="PF03781">
    <property type="entry name" value="FGE-sulfatase"/>
    <property type="match status" value="1"/>
</dbReference>
<dbReference type="AlphaFoldDB" id="A0A509E5X5"/>
<dbReference type="InterPro" id="IPR008266">
    <property type="entry name" value="Tyr_kinase_AS"/>
</dbReference>
<dbReference type="CDD" id="cd14014">
    <property type="entry name" value="STKc_PknB_like"/>
    <property type="match status" value="1"/>
</dbReference>
<dbReference type="InterPro" id="IPR016187">
    <property type="entry name" value="CTDL_fold"/>
</dbReference>
<dbReference type="Gene3D" id="1.10.510.10">
    <property type="entry name" value="Transferase(Phosphotransferase) domain 1"/>
    <property type="match status" value="1"/>
</dbReference>
<accession>A0A509E5X5</accession>
<dbReference type="EC" id="2.7.11.1" evidence="8"/>
<keyword evidence="1 8" id="KW-0808">Transferase</keyword>
<dbReference type="InterPro" id="IPR042095">
    <property type="entry name" value="SUMF_sf"/>
</dbReference>
<evidence type="ECO:0000256" key="1">
    <source>
        <dbReference type="ARBA" id="ARBA00022679"/>
    </source>
</evidence>
<evidence type="ECO:0000256" key="5">
    <source>
        <dbReference type="PROSITE-ProRule" id="PRU10141"/>
    </source>
</evidence>
<dbReference type="PROSITE" id="PS00109">
    <property type="entry name" value="PROTEIN_KINASE_TYR"/>
    <property type="match status" value="1"/>
</dbReference>
<organism evidence="8 9">
    <name type="scientific">Methylobacterium symbioticum</name>
    <dbReference type="NCBI Taxonomy" id="2584084"/>
    <lineage>
        <taxon>Bacteria</taxon>
        <taxon>Pseudomonadati</taxon>
        <taxon>Pseudomonadota</taxon>
        <taxon>Alphaproteobacteria</taxon>
        <taxon>Hyphomicrobiales</taxon>
        <taxon>Methylobacteriaceae</taxon>
        <taxon>Methylobacterium</taxon>
    </lineage>
</organism>
<dbReference type="InterPro" id="IPR017441">
    <property type="entry name" value="Protein_kinase_ATP_BS"/>
</dbReference>
<dbReference type="OrthoDB" id="9768004at2"/>
<reference evidence="8 9" key="1">
    <citation type="submission" date="2019-06" db="EMBL/GenBank/DDBJ databases">
        <authorList>
            <person name="Rodrigo-Torres L."/>
            <person name="Arahal R. D."/>
            <person name="Lucena T."/>
        </authorList>
    </citation>
    <scope>NUCLEOTIDE SEQUENCE [LARGE SCALE GENOMIC DNA]</scope>
    <source>
        <strain evidence="8 9">SB0023/3</strain>
    </source>
</reference>
<keyword evidence="4 5" id="KW-0067">ATP-binding</keyword>
<dbReference type="Proteomes" id="UP000410984">
    <property type="component" value="Unassembled WGS sequence"/>
</dbReference>
<keyword evidence="3 8" id="KW-0418">Kinase</keyword>
<protein>
    <submittedName>
        <fullName evidence="8">Serine/threonine-protein kinase PknB</fullName>
        <ecNumber evidence="8">2.7.11.1</ecNumber>
    </submittedName>
</protein>
<dbReference type="RefSeq" id="WP_142581130.1">
    <property type="nucleotide sequence ID" value="NZ_CABFPH010000001.1"/>
</dbReference>
<dbReference type="Gene3D" id="3.90.1580.10">
    <property type="entry name" value="paralog of FGE (formylglycine-generating enzyme)"/>
    <property type="match status" value="1"/>
</dbReference>
<dbReference type="GO" id="GO:0005524">
    <property type="term" value="F:ATP binding"/>
    <property type="evidence" value="ECO:0007669"/>
    <property type="project" value="UniProtKB-UniRule"/>
</dbReference>
<dbReference type="Gene3D" id="3.30.200.20">
    <property type="entry name" value="Phosphorylase Kinase, domain 1"/>
    <property type="match status" value="1"/>
</dbReference>
<keyword evidence="2 5" id="KW-0547">Nucleotide-binding</keyword>
<dbReference type="InterPro" id="IPR005532">
    <property type="entry name" value="SUMF_dom"/>
</dbReference>
<dbReference type="PROSITE" id="PS00107">
    <property type="entry name" value="PROTEIN_KINASE_ATP"/>
    <property type="match status" value="1"/>
</dbReference>
<dbReference type="SUPFAM" id="SSF56112">
    <property type="entry name" value="Protein kinase-like (PK-like)"/>
    <property type="match status" value="1"/>
</dbReference>
<dbReference type="Pfam" id="PF00069">
    <property type="entry name" value="Pkinase"/>
    <property type="match status" value="1"/>
</dbReference>
<evidence type="ECO:0000313" key="8">
    <source>
        <dbReference type="EMBL" id="VUD69538.1"/>
    </source>
</evidence>
<dbReference type="SUPFAM" id="SSF56436">
    <property type="entry name" value="C-type lectin-like"/>
    <property type="match status" value="1"/>
</dbReference>
<evidence type="ECO:0000313" key="9">
    <source>
        <dbReference type="Proteomes" id="UP000410984"/>
    </source>
</evidence>
<evidence type="ECO:0000259" key="7">
    <source>
        <dbReference type="PROSITE" id="PS50011"/>
    </source>
</evidence>
<feature type="region of interest" description="Disordered" evidence="6">
    <location>
        <begin position="327"/>
        <end position="458"/>
    </location>
</feature>
<feature type="compositionally biased region" description="Low complexity" evidence="6">
    <location>
        <begin position="327"/>
        <end position="338"/>
    </location>
</feature>
<sequence length="681" mass="73051">MKTVVPLHPIDSVFLPKGTRLNGIFEIEEMIGQGGMAQVYRARTLEADDAVAIKVVKPEIARDQSLMGLLRKEAQTLSKISHEAIVKHLLFSVDPQLGRPYLAMELVRGPSLADLIKDGPLSVEAVFVLLNRIGSGLDVAHRLGITHRDISPDNIILPRSDPGRAKLIDFGIARNLNEDETIIADRFAGKLKFASPEHLGLNGGKVTPKSDIYSFGLTLAAALIGAPLDLGGTQVEMIRRRQSVPDLGKIDPRIRKILLRMLQPDPAERPDTIADLIETQESGSVVQARRAPVLARPKPRRAPVIATALGLVLVGGGLAGWYGLRRSGSPEPAPAASAEKSRPADPNPLLADRPAETVGPGIGRTEEPPARPAPQQEARRETPAAEPSSSQQGLPQGVAPGTPQGSEARAPVPPAAPTARETEPPPPQALAAPPTPAPVATPASDQPLALGRSKRDCSTCPPLVEVPAGSFSMGGTADPSERPAHHVRIPAFLMSRGPVTVAEWNACHAAGRCEFRAEGAPNQPAANLSWDDAQQYVRWISGVTQKAYRLPSEAEWEYAARGGTRTRFWWGDQFRGEMAPCRSAGGIPPDAAPAAADFPENPYGLLGTTCIVAQWVSDCWHRNYRGAPGDGSAWGAPNCKQRVLRGGTWRSRAETERVTSRDFYDPGVRYPGNGIRIARDL</sequence>
<feature type="binding site" evidence="5">
    <location>
        <position position="54"/>
    </location>
    <ligand>
        <name>ATP</name>
        <dbReference type="ChEBI" id="CHEBI:30616"/>
    </ligand>
</feature>
<proteinExistence type="predicted"/>
<evidence type="ECO:0000256" key="3">
    <source>
        <dbReference type="ARBA" id="ARBA00022777"/>
    </source>
</evidence>